<reference evidence="2" key="1">
    <citation type="journal article" date="2023" name="DNA Res.">
        <title>Chromosome-level genome assembly of Phrynocephalus forsythii using third-generation DNA sequencing and Hi-C analysis.</title>
        <authorList>
            <person name="Qi Y."/>
            <person name="Zhao W."/>
            <person name="Zhao Y."/>
            <person name="Niu C."/>
            <person name="Cao S."/>
            <person name="Zhang Y."/>
        </authorList>
    </citation>
    <scope>NUCLEOTIDE SEQUENCE</scope>
    <source>
        <tissue evidence="2">Muscle</tissue>
    </source>
</reference>
<dbReference type="Proteomes" id="UP001142489">
    <property type="component" value="Unassembled WGS sequence"/>
</dbReference>
<feature type="compositionally biased region" description="Low complexity" evidence="1">
    <location>
        <begin position="35"/>
        <end position="48"/>
    </location>
</feature>
<keyword evidence="3" id="KW-1185">Reference proteome</keyword>
<proteinExistence type="predicted"/>
<evidence type="ECO:0000313" key="3">
    <source>
        <dbReference type="Proteomes" id="UP001142489"/>
    </source>
</evidence>
<evidence type="ECO:0000256" key="1">
    <source>
        <dbReference type="SAM" id="MobiDB-lite"/>
    </source>
</evidence>
<gene>
    <name evidence="2" type="ORF">JRQ81_003439</name>
</gene>
<comment type="caution">
    <text evidence="2">The sequence shown here is derived from an EMBL/GenBank/DDBJ whole genome shotgun (WGS) entry which is preliminary data.</text>
</comment>
<feature type="region of interest" description="Disordered" evidence="1">
    <location>
        <begin position="61"/>
        <end position="101"/>
    </location>
</feature>
<feature type="compositionally biased region" description="Low complexity" evidence="1">
    <location>
        <begin position="1"/>
        <end position="17"/>
    </location>
</feature>
<protein>
    <submittedName>
        <fullName evidence="2">Uncharacterized protein</fullName>
    </submittedName>
</protein>
<feature type="region of interest" description="Disordered" evidence="1">
    <location>
        <begin position="113"/>
        <end position="143"/>
    </location>
</feature>
<feature type="region of interest" description="Disordered" evidence="1">
    <location>
        <begin position="1"/>
        <end position="48"/>
    </location>
</feature>
<feature type="compositionally biased region" description="Polar residues" evidence="1">
    <location>
        <begin position="134"/>
        <end position="143"/>
    </location>
</feature>
<dbReference type="EMBL" id="JAPFRF010000011">
    <property type="protein sequence ID" value="KAJ7317277.1"/>
    <property type="molecule type" value="Genomic_DNA"/>
</dbReference>
<dbReference type="AlphaFoldDB" id="A0A9Q0XN27"/>
<evidence type="ECO:0000313" key="2">
    <source>
        <dbReference type="EMBL" id="KAJ7317277.1"/>
    </source>
</evidence>
<accession>A0A9Q0XN27</accession>
<organism evidence="2 3">
    <name type="scientific">Phrynocephalus forsythii</name>
    <dbReference type="NCBI Taxonomy" id="171643"/>
    <lineage>
        <taxon>Eukaryota</taxon>
        <taxon>Metazoa</taxon>
        <taxon>Chordata</taxon>
        <taxon>Craniata</taxon>
        <taxon>Vertebrata</taxon>
        <taxon>Euteleostomi</taxon>
        <taxon>Lepidosauria</taxon>
        <taxon>Squamata</taxon>
        <taxon>Bifurcata</taxon>
        <taxon>Unidentata</taxon>
        <taxon>Episquamata</taxon>
        <taxon>Toxicofera</taxon>
        <taxon>Iguania</taxon>
        <taxon>Acrodonta</taxon>
        <taxon>Agamidae</taxon>
        <taxon>Agaminae</taxon>
        <taxon>Phrynocephalus</taxon>
    </lineage>
</organism>
<name>A0A9Q0XN27_9SAUR</name>
<sequence length="143" mass="14639">MAGGLTAASVAPATAAPGSEGPPHHWEAQQQPRQSAGGLTATSGALAVAVPGGGSRRLCLWRSSSGPARQQEAVPGSSRPCHHLCSPGSGHAGQQEALPPPPEAQQLLTATFRAPQPGRQHNTFIPDLARHPTLPNQTDSSPF</sequence>